<protein>
    <submittedName>
        <fullName evidence="6">Flagellar hook-associated protein 3 FlgL</fullName>
    </submittedName>
</protein>
<name>A0ABS4JJ98_9BACL</name>
<gene>
    <name evidence="6" type="ORF">J2Z69_002834</name>
</gene>
<dbReference type="Pfam" id="PF00669">
    <property type="entry name" value="Flagellin_N"/>
    <property type="match status" value="1"/>
</dbReference>
<keyword evidence="6" id="KW-0282">Flagellum</keyword>
<evidence type="ECO:0000313" key="7">
    <source>
        <dbReference type="Proteomes" id="UP001519288"/>
    </source>
</evidence>
<evidence type="ECO:0000256" key="3">
    <source>
        <dbReference type="ARBA" id="ARBA00023143"/>
    </source>
</evidence>
<evidence type="ECO:0000313" key="6">
    <source>
        <dbReference type="EMBL" id="MBP2001778.1"/>
    </source>
</evidence>
<dbReference type="InterPro" id="IPR001492">
    <property type="entry name" value="Flagellin"/>
</dbReference>
<dbReference type="PANTHER" id="PTHR42792:SF1">
    <property type="entry name" value="FLAGELLAR HOOK-ASSOCIATED PROTEIN 3"/>
    <property type="match status" value="1"/>
</dbReference>
<comment type="subcellular location">
    <subcellularLocation>
        <location evidence="1">Bacterial flagellum</location>
    </subcellularLocation>
</comment>
<comment type="caution">
    <text evidence="6">The sequence shown here is derived from an EMBL/GenBank/DDBJ whole genome shotgun (WGS) entry which is preliminary data.</text>
</comment>
<proteinExistence type="inferred from homology"/>
<keyword evidence="6" id="KW-0966">Cell projection</keyword>
<dbReference type="RefSeq" id="WP_209863734.1">
    <property type="nucleotide sequence ID" value="NZ_JAGGLD010000005.1"/>
</dbReference>
<dbReference type="EMBL" id="JAGGLD010000005">
    <property type="protein sequence ID" value="MBP2001778.1"/>
    <property type="molecule type" value="Genomic_DNA"/>
</dbReference>
<dbReference type="Proteomes" id="UP001519288">
    <property type="component" value="Unassembled WGS sequence"/>
</dbReference>
<keyword evidence="6" id="KW-0969">Cilium</keyword>
<dbReference type="Pfam" id="PF00700">
    <property type="entry name" value="Flagellin_C"/>
    <property type="match status" value="1"/>
</dbReference>
<dbReference type="NCBIfam" id="TIGR02550">
    <property type="entry name" value="flagell_flgL"/>
    <property type="match status" value="1"/>
</dbReference>
<comment type="similarity">
    <text evidence="2">Belongs to the bacterial flagellin family.</text>
</comment>
<evidence type="ECO:0000259" key="4">
    <source>
        <dbReference type="Pfam" id="PF00669"/>
    </source>
</evidence>
<sequence length="318" mass="34890">MLRITSNMMSSQLMLNLNRNAQAMNTTQNQLATGRKLNKPSDDPVGITYSLRYRGEIASNEQYTKNVDGALSWLDFNDTVLSQTGQVVQRLRDLSVQAATGSNPQSALDSIKEEVGQLKEQLIDIANSKLNGKYIFNGESYDKKPYDFPKNADGTSNITGLNTDGTANGTGITNLQTDKGLINYSVGDSVQLPINLTGTDVFGNGTDADNIFKIMDDLTQNLTSMNFTGISAQLDKIDSRMETILTTRAELGAKSNRIELMQGRLSDLNTNLTDLQSKTEDADYAELIMKSKIQENIYNASLSAGSKIIQPTLVDFLR</sequence>
<evidence type="ECO:0000256" key="1">
    <source>
        <dbReference type="ARBA" id="ARBA00004365"/>
    </source>
</evidence>
<reference evidence="6 7" key="1">
    <citation type="submission" date="2021-03" db="EMBL/GenBank/DDBJ databases">
        <title>Genomic Encyclopedia of Type Strains, Phase IV (KMG-IV): sequencing the most valuable type-strain genomes for metagenomic binning, comparative biology and taxonomic classification.</title>
        <authorList>
            <person name="Goeker M."/>
        </authorList>
    </citation>
    <scope>NUCLEOTIDE SEQUENCE [LARGE SCALE GENOMIC DNA]</scope>
    <source>
        <strain evidence="6 7">DSM 26806</strain>
    </source>
</reference>
<keyword evidence="3" id="KW-0975">Bacterial flagellum</keyword>
<feature type="domain" description="Flagellin N-terminal" evidence="4">
    <location>
        <begin position="4"/>
        <end position="139"/>
    </location>
</feature>
<keyword evidence="7" id="KW-1185">Reference proteome</keyword>
<dbReference type="InterPro" id="IPR046358">
    <property type="entry name" value="Flagellin_C"/>
</dbReference>
<evidence type="ECO:0000256" key="2">
    <source>
        <dbReference type="ARBA" id="ARBA00005709"/>
    </source>
</evidence>
<dbReference type="Gene3D" id="1.20.1330.10">
    <property type="entry name" value="f41 fragment of flagellin, N-terminal domain"/>
    <property type="match status" value="1"/>
</dbReference>
<dbReference type="InterPro" id="IPR013384">
    <property type="entry name" value="Flagell_FlgL"/>
</dbReference>
<dbReference type="SUPFAM" id="SSF64518">
    <property type="entry name" value="Phase 1 flagellin"/>
    <property type="match status" value="1"/>
</dbReference>
<dbReference type="PANTHER" id="PTHR42792">
    <property type="entry name" value="FLAGELLIN"/>
    <property type="match status" value="1"/>
</dbReference>
<feature type="domain" description="Flagellin C-terminal" evidence="5">
    <location>
        <begin position="234"/>
        <end position="316"/>
    </location>
</feature>
<dbReference type="InterPro" id="IPR001029">
    <property type="entry name" value="Flagellin_N"/>
</dbReference>
<accession>A0ABS4JJ98</accession>
<evidence type="ECO:0000259" key="5">
    <source>
        <dbReference type="Pfam" id="PF00700"/>
    </source>
</evidence>
<organism evidence="6 7">
    <name type="scientific">Paenibacillus shirakamiensis</name>
    <dbReference type="NCBI Taxonomy" id="1265935"/>
    <lineage>
        <taxon>Bacteria</taxon>
        <taxon>Bacillati</taxon>
        <taxon>Bacillota</taxon>
        <taxon>Bacilli</taxon>
        <taxon>Bacillales</taxon>
        <taxon>Paenibacillaceae</taxon>
        <taxon>Paenibacillus</taxon>
    </lineage>
</organism>